<feature type="region of interest" description="Disordered" evidence="2">
    <location>
        <begin position="261"/>
        <end position="283"/>
    </location>
</feature>
<sequence>MRISSPSSPSEAAARKNHGVGKAVKPVHRAPPKRTSSHFHAQQPPSPISHESPSQNGEPHNNRSSKRVWKACERCRMKKTKCDGEFPCKRCRDDGLVCTAGLRKKTEYKQLPRGYAEVLENTQFALIATVHKLYNMVRNNQPWEFGEPDINEKGQPVIHNIAAKLGCIRPQGDVDLPVSSFFPEDEAGLLRLAAQLEKEQTAKAIRMMQEEEARRANRNGSPASSDLDTDLEQDYRAAAFGGANSAVTMSPASLNYSDFENMGGPSLPTRPFPSHPSPQQQHQQQHTAAIAAANASAAGMAPEYGWVHQSPATMGYHPTTGVPFIAGPPYMDLDMLNQGLMESNFGTIKPHVLTNPNPEVMLGMGDPMMYSGYDAEALRRM</sequence>
<dbReference type="PANTHER" id="PTHR47655">
    <property type="entry name" value="QUINIC ACID UTILIZATION ACTIVATOR"/>
    <property type="match status" value="1"/>
</dbReference>
<comment type="caution">
    <text evidence="4">The sequence shown here is derived from an EMBL/GenBank/DDBJ whole genome shotgun (WGS) entry which is preliminary data.</text>
</comment>
<dbReference type="InterPro" id="IPR001138">
    <property type="entry name" value="Zn2Cys6_DnaBD"/>
</dbReference>
<feature type="region of interest" description="Disordered" evidence="2">
    <location>
        <begin position="1"/>
        <end position="68"/>
    </location>
</feature>
<dbReference type="Gene3D" id="4.10.240.10">
    <property type="entry name" value="Zn(2)-C6 fungal-type DNA-binding domain"/>
    <property type="match status" value="1"/>
</dbReference>
<dbReference type="PROSITE" id="PS00463">
    <property type="entry name" value="ZN2_CY6_FUNGAL_1"/>
    <property type="match status" value="1"/>
</dbReference>
<dbReference type="AlphaFoldDB" id="A0AAN7BKT2"/>
<dbReference type="PROSITE" id="PS50048">
    <property type="entry name" value="ZN2_CY6_FUNGAL_2"/>
    <property type="match status" value="1"/>
</dbReference>
<feature type="domain" description="Zn(2)-C6 fungal-type" evidence="3">
    <location>
        <begin position="71"/>
        <end position="100"/>
    </location>
</feature>
<evidence type="ECO:0000256" key="1">
    <source>
        <dbReference type="ARBA" id="ARBA00023242"/>
    </source>
</evidence>
<keyword evidence="5" id="KW-1185">Reference proteome</keyword>
<feature type="compositionally biased region" description="Polar residues" evidence="2">
    <location>
        <begin position="49"/>
        <end position="59"/>
    </location>
</feature>
<evidence type="ECO:0000256" key="2">
    <source>
        <dbReference type="SAM" id="MobiDB-lite"/>
    </source>
</evidence>
<dbReference type="Proteomes" id="UP001301958">
    <property type="component" value="Unassembled WGS sequence"/>
</dbReference>
<evidence type="ECO:0000259" key="3">
    <source>
        <dbReference type="PROSITE" id="PS50048"/>
    </source>
</evidence>
<dbReference type="GO" id="GO:0008270">
    <property type="term" value="F:zinc ion binding"/>
    <property type="evidence" value="ECO:0007669"/>
    <property type="project" value="InterPro"/>
</dbReference>
<dbReference type="CDD" id="cd00067">
    <property type="entry name" value="GAL4"/>
    <property type="match status" value="1"/>
</dbReference>
<dbReference type="Pfam" id="PF00172">
    <property type="entry name" value="Zn_clus"/>
    <property type="match status" value="1"/>
</dbReference>
<feature type="compositionally biased region" description="Low complexity" evidence="2">
    <location>
        <begin position="1"/>
        <end position="10"/>
    </location>
</feature>
<dbReference type="InterPro" id="IPR052783">
    <property type="entry name" value="Metabolic/Drug-Res_Regulator"/>
</dbReference>
<dbReference type="PANTHER" id="PTHR47655:SF3">
    <property type="entry name" value="ZN(II)2CYS6 TRANSCRIPTION FACTOR (EUROFUNG)"/>
    <property type="match status" value="1"/>
</dbReference>
<evidence type="ECO:0000313" key="4">
    <source>
        <dbReference type="EMBL" id="KAK4225104.1"/>
    </source>
</evidence>
<reference evidence="4" key="1">
    <citation type="journal article" date="2023" name="Mol. Phylogenet. Evol.">
        <title>Genome-scale phylogeny and comparative genomics of the fungal order Sordariales.</title>
        <authorList>
            <person name="Hensen N."/>
            <person name="Bonometti L."/>
            <person name="Westerberg I."/>
            <person name="Brannstrom I.O."/>
            <person name="Guillou S."/>
            <person name="Cros-Aarteil S."/>
            <person name="Calhoun S."/>
            <person name="Haridas S."/>
            <person name="Kuo A."/>
            <person name="Mondo S."/>
            <person name="Pangilinan J."/>
            <person name="Riley R."/>
            <person name="LaButti K."/>
            <person name="Andreopoulos B."/>
            <person name="Lipzen A."/>
            <person name="Chen C."/>
            <person name="Yan M."/>
            <person name="Daum C."/>
            <person name="Ng V."/>
            <person name="Clum A."/>
            <person name="Steindorff A."/>
            <person name="Ohm R.A."/>
            <person name="Martin F."/>
            <person name="Silar P."/>
            <person name="Natvig D.O."/>
            <person name="Lalanne C."/>
            <person name="Gautier V."/>
            <person name="Ament-Velasquez S.L."/>
            <person name="Kruys A."/>
            <person name="Hutchinson M.I."/>
            <person name="Powell A.J."/>
            <person name="Barry K."/>
            <person name="Miller A.N."/>
            <person name="Grigoriev I.V."/>
            <person name="Debuchy R."/>
            <person name="Gladieux P."/>
            <person name="Hiltunen Thoren M."/>
            <person name="Johannesson H."/>
        </authorList>
    </citation>
    <scope>NUCLEOTIDE SEQUENCE</scope>
    <source>
        <strain evidence="4">CBS 990.96</strain>
    </source>
</reference>
<gene>
    <name evidence="4" type="ORF">QBC38DRAFT_272304</name>
</gene>
<feature type="region of interest" description="Disordered" evidence="2">
    <location>
        <begin position="209"/>
        <end position="228"/>
    </location>
</feature>
<feature type="compositionally biased region" description="Basic residues" evidence="2">
    <location>
        <begin position="15"/>
        <end position="37"/>
    </location>
</feature>
<evidence type="ECO:0000313" key="5">
    <source>
        <dbReference type="Proteomes" id="UP001301958"/>
    </source>
</evidence>
<accession>A0AAN7BKT2</accession>
<name>A0AAN7BKT2_9PEZI</name>
<protein>
    <recommendedName>
        <fullName evidence="3">Zn(2)-C6 fungal-type domain-containing protein</fullName>
    </recommendedName>
</protein>
<dbReference type="InterPro" id="IPR036864">
    <property type="entry name" value="Zn2-C6_fun-type_DNA-bd_sf"/>
</dbReference>
<keyword evidence="1" id="KW-0539">Nucleus</keyword>
<dbReference type="CDD" id="cd15486">
    <property type="entry name" value="ZIP_Sip4"/>
    <property type="match status" value="1"/>
</dbReference>
<proteinExistence type="predicted"/>
<dbReference type="EMBL" id="MU865375">
    <property type="protein sequence ID" value="KAK4225104.1"/>
    <property type="molecule type" value="Genomic_DNA"/>
</dbReference>
<dbReference type="SMART" id="SM00066">
    <property type="entry name" value="GAL4"/>
    <property type="match status" value="1"/>
</dbReference>
<dbReference type="SUPFAM" id="SSF57701">
    <property type="entry name" value="Zn2/Cys6 DNA-binding domain"/>
    <property type="match status" value="1"/>
</dbReference>
<reference evidence="4" key="2">
    <citation type="submission" date="2023-05" db="EMBL/GenBank/DDBJ databases">
        <authorList>
            <consortium name="Lawrence Berkeley National Laboratory"/>
            <person name="Steindorff A."/>
            <person name="Hensen N."/>
            <person name="Bonometti L."/>
            <person name="Westerberg I."/>
            <person name="Brannstrom I.O."/>
            <person name="Guillou S."/>
            <person name="Cros-Aarteil S."/>
            <person name="Calhoun S."/>
            <person name="Haridas S."/>
            <person name="Kuo A."/>
            <person name="Mondo S."/>
            <person name="Pangilinan J."/>
            <person name="Riley R."/>
            <person name="Labutti K."/>
            <person name="Andreopoulos B."/>
            <person name="Lipzen A."/>
            <person name="Chen C."/>
            <person name="Yanf M."/>
            <person name="Daum C."/>
            <person name="Ng V."/>
            <person name="Clum A."/>
            <person name="Ohm R."/>
            <person name="Martin F."/>
            <person name="Silar P."/>
            <person name="Natvig D."/>
            <person name="Lalanne C."/>
            <person name="Gautier V."/>
            <person name="Ament-Velasquez S.L."/>
            <person name="Kruys A."/>
            <person name="Hutchinson M.I."/>
            <person name="Powell A.J."/>
            <person name="Barry K."/>
            <person name="Miller A.N."/>
            <person name="Grigoriev I.V."/>
            <person name="Debuchy R."/>
            <person name="Gladieux P."/>
            <person name="Thoren M.H."/>
            <person name="Johannesson H."/>
        </authorList>
    </citation>
    <scope>NUCLEOTIDE SEQUENCE</scope>
    <source>
        <strain evidence="4">CBS 990.96</strain>
    </source>
</reference>
<dbReference type="GO" id="GO:0000981">
    <property type="term" value="F:DNA-binding transcription factor activity, RNA polymerase II-specific"/>
    <property type="evidence" value="ECO:0007669"/>
    <property type="project" value="InterPro"/>
</dbReference>
<organism evidence="4 5">
    <name type="scientific">Podospora fimiseda</name>
    <dbReference type="NCBI Taxonomy" id="252190"/>
    <lineage>
        <taxon>Eukaryota</taxon>
        <taxon>Fungi</taxon>
        <taxon>Dikarya</taxon>
        <taxon>Ascomycota</taxon>
        <taxon>Pezizomycotina</taxon>
        <taxon>Sordariomycetes</taxon>
        <taxon>Sordariomycetidae</taxon>
        <taxon>Sordariales</taxon>
        <taxon>Podosporaceae</taxon>
        <taxon>Podospora</taxon>
    </lineage>
</organism>